<dbReference type="SUPFAM" id="SSF53474">
    <property type="entry name" value="alpha/beta-Hydrolases"/>
    <property type="match status" value="1"/>
</dbReference>
<name>A0A5D3WL20_9BACT</name>
<proteinExistence type="predicted"/>
<feature type="domain" description="AB hydrolase-1" evidence="2">
    <location>
        <begin position="30"/>
        <end position="278"/>
    </location>
</feature>
<dbReference type="PANTHER" id="PTHR43433">
    <property type="entry name" value="HYDROLASE, ALPHA/BETA FOLD FAMILY PROTEIN"/>
    <property type="match status" value="1"/>
</dbReference>
<dbReference type="RefSeq" id="WP_148895990.1">
    <property type="nucleotide sequence ID" value="NZ_VNIB01000007.1"/>
</dbReference>
<organism evidence="3 4">
    <name type="scientific">Geothermobacter ehrlichii</name>
    <dbReference type="NCBI Taxonomy" id="213224"/>
    <lineage>
        <taxon>Bacteria</taxon>
        <taxon>Pseudomonadati</taxon>
        <taxon>Thermodesulfobacteriota</taxon>
        <taxon>Desulfuromonadia</taxon>
        <taxon>Desulfuromonadales</taxon>
        <taxon>Geothermobacteraceae</taxon>
        <taxon>Geothermobacter</taxon>
    </lineage>
</organism>
<dbReference type="EMBL" id="VNIB01000007">
    <property type="protein sequence ID" value="TYO98213.1"/>
    <property type="molecule type" value="Genomic_DNA"/>
</dbReference>
<dbReference type="AlphaFoldDB" id="A0A5D3WL20"/>
<protein>
    <submittedName>
        <fullName evidence="3">Pimeloyl-ACP methyl ester carboxylesterase</fullName>
    </submittedName>
</protein>
<dbReference type="Proteomes" id="UP000324159">
    <property type="component" value="Unassembled WGS sequence"/>
</dbReference>
<keyword evidence="1" id="KW-1133">Transmembrane helix</keyword>
<dbReference type="InterPro" id="IPR000073">
    <property type="entry name" value="AB_hydrolase_1"/>
</dbReference>
<dbReference type="InterPro" id="IPR029058">
    <property type="entry name" value="AB_hydrolase_fold"/>
</dbReference>
<sequence length="301" mass="32286">MDGDRQTRLLNLPDGRRLAVSVFGDATGRPVFYQHGFPGSRLEAALVAEEAARLGVRLIAIDRPGYGRSDVAPGRRFADWAADLSAAASELGIGRFALLGVSGGALFTLAVAAHLKERVSALGLVCGLAPVVVPELALALHLPARLCFGLMRFCPRLARPFFRSVVSPLLAARPAWTLGLLAPVMPAADRAILRRPDVRERLVASIAEAFRRGGDGVVQDLELLAGPLDFSLLSIRVPVMIWHGGDDRTVPVAHGRWYAAQLPTAVLEEIPGEGHFSLPVRRGGHILEALRAMMEQADARA</sequence>
<feature type="transmembrane region" description="Helical" evidence="1">
    <location>
        <begin position="96"/>
        <end position="115"/>
    </location>
</feature>
<dbReference type="InterPro" id="IPR050471">
    <property type="entry name" value="AB_hydrolase"/>
</dbReference>
<comment type="caution">
    <text evidence="3">The sequence shown here is derived from an EMBL/GenBank/DDBJ whole genome shotgun (WGS) entry which is preliminary data.</text>
</comment>
<dbReference type="PANTHER" id="PTHR43433:SF10">
    <property type="entry name" value="AB HYDROLASE-1 DOMAIN-CONTAINING PROTEIN"/>
    <property type="match status" value="1"/>
</dbReference>
<dbReference type="Pfam" id="PF00561">
    <property type="entry name" value="Abhydrolase_1"/>
    <property type="match status" value="1"/>
</dbReference>
<evidence type="ECO:0000313" key="3">
    <source>
        <dbReference type="EMBL" id="TYO98213.1"/>
    </source>
</evidence>
<evidence type="ECO:0000259" key="2">
    <source>
        <dbReference type="Pfam" id="PF00561"/>
    </source>
</evidence>
<reference evidence="3 4" key="1">
    <citation type="submission" date="2019-07" db="EMBL/GenBank/DDBJ databases">
        <title>Genomic Encyclopedia of Type Strains, Phase IV (KMG-IV): sequencing the most valuable type-strain genomes for metagenomic binning, comparative biology and taxonomic classification.</title>
        <authorList>
            <person name="Goeker M."/>
        </authorList>
    </citation>
    <scope>NUCLEOTIDE SEQUENCE [LARGE SCALE GENOMIC DNA]</scope>
    <source>
        <strain evidence="3 4">SS015</strain>
    </source>
</reference>
<dbReference type="OrthoDB" id="8107794at2"/>
<evidence type="ECO:0000313" key="4">
    <source>
        <dbReference type="Proteomes" id="UP000324159"/>
    </source>
</evidence>
<keyword evidence="1" id="KW-0472">Membrane</keyword>
<evidence type="ECO:0000256" key="1">
    <source>
        <dbReference type="SAM" id="Phobius"/>
    </source>
</evidence>
<dbReference type="Gene3D" id="3.40.50.1820">
    <property type="entry name" value="alpha/beta hydrolase"/>
    <property type="match status" value="1"/>
</dbReference>
<gene>
    <name evidence="3" type="ORF">EDC39_1078</name>
</gene>
<keyword evidence="1" id="KW-0812">Transmembrane</keyword>
<accession>A0A5D3WL20</accession>
<feature type="transmembrane region" description="Helical" evidence="1">
    <location>
        <begin position="121"/>
        <end position="142"/>
    </location>
</feature>
<keyword evidence="4" id="KW-1185">Reference proteome</keyword>